<proteinExistence type="predicted"/>
<evidence type="ECO:0000256" key="1">
    <source>
        <dbReference type="SAM" id="Phobius"/>
    </source>
</evidence>
<sequence length="85" mass="9579">MRTIVYLLLACHVAVICCWISDWTVLTTQIGLAVWAGGMVTSFIILRFCQNIQPKLRYMLKTMTATSVLLAVCSLIIEWAVRSMP</sequence>
<dbReference type="EMBL" id="CP133076">
    <property type="protein sequence ID" value="WMJ15386.1"/>
    <property type="molecule type" value="Genomic_DNA"/>
</dbReference>
<keyword evidence="1" id="KW-0472">Membrane</keyword>
<evidence type="ECO:0000313" key="2">
    <source>
        <dbReference type="EMBL" id="WMJ15386.1"/>
    </source>
</evidence>
<organism evidence="2 3">
    <name type="scientific">Geobacillus proteiniphilus</name>
    <dbReference type="NCBI Taxonomy" id="860353"/>
    <lineage>
        <taxon>Bacteria</taxon>
        <taxon>Bacillati</taxon>
        <taxon>Bacillota</taxon>
        <taxon>Bacilli</taxon>
        <taxon>Bacillales</taxon>
        <taxon>Anoxybacillaceae</taxon>
        <taxon>Geobacillus</taxon>
    </lineage>
</organism>
<feature type="transmembrane region" description="Helical" evidence="1">
    <location>
        <begin position="28"/>
        <end position="46"/>
    </location>
</feature>
<gene>
    <name evidence="2" type="ORF">RA955_11265</name>
</gene>
<name>A0ABY9MCA1_9BACL</name>
<keyword evidence="1" id="KW-0812">Transmembrane</keyword>
<keyword evidence="1" id="KW-1133">Transmembrane helix</keyword>
<dbReference type="RefSeq" id="WP_074043736.1">
    <property type="nucleotide sequence ID" value="NZ_CP133076.1"/>
</dbReference>
<protein>
    <submittedName>
        <fullName evidence="2">Uncharacterized protein</fullName>
    </submittedName>
</protein>
<dbReference type="Proteomes" id="UP001223761">
    <property type="component" value="Chromosome"/>
</dbReference>
<reference evidence="2 3" key="1">
    <citation type="submission" date="2023-08" db="EMBL/GenBank/DDBJ databases">
        <title>Genome sequencing of the thermostable Gram positive bacteria Geobacillus proteiniphilus strain T-6.</title>
        <authorList>
            <person name="Shulami S."/>
            <person name="Shoham Y."/>
        </authorList>
    </citation>
    <scope>NUCLEOTIDE SEQUENCE [LARGE SCALE GENOMIC DNA]</scope>
    <source>
        <strain evidence="2 3">T-6</strain>
    </source>
</reference>
<accession>A0ABY9MCA1</accession>
<evidence type="ECO:0000313" key="3">
    <source>
        <dbReference type="Proteomes" id="UP001223761"/>
    </source>
</evidence>
<feature type="transmembrane region" description="Helical" evidence="1">
    <location>
        <begin position="58"/>
        <end position="81"/>
    </location>
</feature>
<keyword evidence="3" id="KW-1185">Reference proteome</keyword>